<evidence type="ECO:0000259" key="2">
    <source>
        <dbReference type="SMART" id="SM00065"/>
    </source>
</evidence>
<dbReference type="eggNOG" id="COG2508">
    <property type="taxonomic scope" value="Bacteria"/>
</dbReference>
<dbReference type="PANTHER" id="PTHR33744">
    <property type="entry name" value="CARBOHYDRATE DIACID REGULATOR"/>
    <property type="match status" value="1"/>
</dbReference>
<dbReference type="PANTHER" id="PTHR33744:SF1">
    <property type="entry name" value="DNA-BINDING TRANSCRIPTIONAL ACTIVATOR ADER"/>
    <property type="match status" value="1"/>
</dbReference>
<name>A0A0A0JMC6_9MICO</name>
<feature type="domain" description="GAF" evidence="2">
    <location>
        <begin position="69"/>
        <end position="220"/>
    </location>
</feature>
<reference evidence="3 4" key="1">
    <citation type="submission" date="2013-08" db="EMBL/GenBank/DDBJ databases">
        <title>The genome sequence of Knoellia subterranea.</title>
        <authorList>
            <person name="Zhu W."/>
            <person name="Wang G."/>
        </authorList>
    </citation>
    <scope>NUCLEOTIDE SEQUENCE [LARGE SCALE GENOMIC DNA]</scope>
    <source>
        <strain evidence="3 4">KCTC 19937</strain>
    </source>
</reference>
<dbReference type="AlphaFoldDB" id="A0A0A0JMC6"/>
<sequence length="623" mass="64565">MHDDVDAGTRLLELLATGASAAELAALDVDPHARDLAVRISGAFDVQRRREQQLAALVDTAGELASMSDPSVVLDAIVRRARALMGTDVAYLTLYDHERGDTFMRATAGSVSAQFQVVRLAFGAGLGGLVAQSHKPYWTADYFADARFRHTHSIDGAVGDEGLVAICGTPLIVKDEFVGVLFASNRTPRPFTHDEVALLGSLAALAAVTIVQVRAVEESSRTLAALSEATERVSQYAAGIERAAAAHDRFADIVLEGGGVDDLTASLTRLLGGWALLLDVDGAPRSVAGEDPPTGQALDDLTARAAAGIDGGRLSRLGDDWAIGIAASGEPLGSLVIGDVSPMDDSDERTVERAAVVTALVLLGERNRAEARQQQRTDIVAGLVSGHGDLGLLLPAARSLGLDLHEPTSLLVVLGPESAPARSLVLGVSAALGGSGLVGEVDGHVVALVPGSEPGSAAADLAQRLLRNQTVTVGAAGPVHESTHTVAADLAAGLAAAHTEALRTAEALVALGRRGDGAAAADLGFAGLIVGTQPEVTAYVHSILGPLDDYDNARGTDLVGTLEAYFLAGASPRHAATRLHVHTNTVAQRLERITRLVGDGWQSPERALELQLALRLRHLVAAS</sequence>
<dbReference type="Pfam" id="PF13556">
    <property type="entry name" value="HTH_30"/>
    <property type="match status" value="1"/>
</dbReference>
<evidence type="ECO:0000313" key="4">
    <source>
        <dbReference type="Proteomes" id="UP000030011"/>
    </source>
</evidence>
<dbReference type="eggNOG" id="COG2203">
    <property type="taxonomic scope" value="Bacteria"/>
</dbReference>
<accession>A0A0A0JMC6</accession>
<evidence type="ECO:0000256" key="1">
    <source>
        <dbReference type="ARBA" id="ARBA00006754"/>
    </source>
</evidence>
<dbReference type="Proteomes" id="UP000030011">
    <property type="component" value="Unassembled WGS sequence"/>
</dbReference>
<dbReference type="EMBL" id="AVPK01000002">
    <property type="protein sequence ID" value="KGN38545.1"/>
    <property type="molecule type" value="Genomic_DNA"/>
</dbReference>
<dbReference type="OrthoDB" id="8026818at2"/>
<comment type="similarity">
    <text evidence="1">Belongs to the CdaR family.</text>
</comment>
<evidence type="ECO:0000313" key="3">
    <source>
        <dbReference type="EMBL" id="KGN38545.1"/>
    </source>
</evidence>
<dbReference type="Pfam" id="PF17853">
    <property type="entry name" value="GGDEF_2"/>
    <property type="match status" value="1"/>
</dbReference>
<keyword evidence="4" id="KW-1185">Reference proteome</keyword>
<dbReference type="InterPro" id="IPR025736">
    <property type="entry name" value="PucR_C-HTH_dom"/>
</dbReference>
<dbReference type="InterPro" id="IPR003018">
    <property type="entry name" value="GAF"/>
</dbReference>
<dbReference type="Pfam" id="PF01590">
    <property type="entry name" value="GAF"/>
    <property type="match status" value="1"/>
</dbReference>
<dbReference type="SMART" id="SM00065">
    <property type="entry name" value="GAF"/>
    <property type="match status" value="1"/>
</dbReference>
<comment type="caution">
    <text evidence="3">The sequence shown here is derived from an EMBL/GenBank/DDBJ whole genome shotgun (WGS) entry which is preliminary data.</text>
</comment>
<dbReference type="InterPro" id="IPR051448">
    <property type="entry name" value="CdaR-like_regulators"/>
</dbReference>
<organism evidence="3 4">
    <name type="scientific">Knoellia subterranea KCTC 19937</name>
    <dbReference type="NCBI Taxonomy" id="1385521"/>
    <lineage>
        <taxon>Bacteria</taxon>
        <taxon>Bacillati</taxon>
        <taxon>Actinomycetota</taxon>
        <taxon>Actinomycetes</taxon>
        <taxon>Micrococcales</taxon>
        <taxon>Intrasporangiaceae</taxon>
        <taxon>Knoellia</taxon>
    </lineage>
</organism>
<protein>
    <submittedName>
        <fullName evidence="3">Cyclic diguanylate phosphodiesterase</fullName>
    </submittedName>
</protein>
<dbReference type="InterPro" id="IPR041522">
    <property type="entry name" value="CdaR_GGDEF"/>
</dbReference>
<dbReference type="STRING" id="1385521.N803_07315"/>
<gene>
    <name evidence="3" type="ORF">N803_07315</name>
</gene>
<dbReference type="Gene3D" id="3.30.450.40">
    <property type="match status" value="1"/>
</dbReference>
<proteinExistence type="inferred from homology"/>
<dbReference type="RefSeq" id="WP_035902928.1">
    <property type="nucleotide sequence ID" value="NZ_AVPK01000002.1"/>
</dbReference>
<dbReference type="InterPro" id="IPR042070">
    <property type="entry name" value="PucR_C-HTH_sf"/>
</dbReference>
<dbReference type="SUPFAM" id="SSF55781">
    <property type="entry name" value="GAF domain-like"/>
    <property type="match status" value="1"/>
</dbReference>
<dbReference type="InterPro" id="IPR029016">
    <property type="entry name" value="GAF-like_dom_sf"/>
</dbReference>
<dbReference type="Gene3D" id="1.10.10.2840">
    <property type="entry name" value="PucR C-terminal helix-turn-helix domain"/>
    <property type="match status" value="1"/>
</dbReference>